<proteinExistence type="predicted"/>
<gene>
    <name evidence="1" type="ORF">GGR88_001376</name>
</gene>
<organism evidence="1 2">
    <name type="scientific">Sphingomonas jejuensis</name>
    <dbReference type="NCBI Taxonomy" id="904715"/>
    <lineage>
        <taxon>Bacteria</taxon>
        <taxon>Pseudomonadati</taxon>
        <taxon>Pseudomonadota</taxon>
        <taxon>Alphaproteobacteria</taxon>
        <taxon>Sphingomonadales</taxon>
        <taxon>Sphingomonadaceae</taxon>
        <taxon>Sphingomonas</taxon>
    </lineage>
</organism>
<dbReference type="Proteomes" id="UP000734218">
    <property type="component" value="Unassembled WGS sequence"/>
</dbReference>
<dbReference type="EMBL" id="JAATJE010000001">
    <property type="protein sequence ID" value="NJC33902.1"/>
    <property type="molecule type" value="Genomic_DNA"/>
</dbReference>
<comment type="caution">
    <text evidence="1">The sequence shown here is derived from an EMBL/GenBank/DDBJ whole genome shotgun (WGS) entry which is preliminary data.</text>
</comment>
<evidence type="ECO:0000313" key="2">
    <source>
        <dbReference type="Proteomes" id="UP000734218"/>
    </source>
</evidence>
<accession>A0ABX0XMC3</accession>
<protein>
    <submittedName>
        <fullName evidence="1">Uncharacterized protein</fullName>
    </submittedName>
</protein>
<name>A0ABX0XMC3_9SPHN</name>
<reference evidence="1 2" key="1">
    <citation type="submission" date="2020-03" db="EMBL/GenBank/DDBJ databases">
        <title>Genomic Encyclopedia of Type Strains, Phase IV (KMG-IV): sequencing the most valuable type-strain genomes for metagenomic binning, comparative biology and taxonomic classification.</title>
        <authorList>
            <person name="Goeker M."/>
        </authorList>
    </citation>
    <scope>NUCLEOTIDE SEQUENCE [LARGE SCALE GENOMIC DNA]</scope>
    <source>
        <strain evidence="1 2">DSM 27651</strain>
    </source>
</reference>
<keyword evidence="2" id="KW-1185">Reference proteome</keyword>
<evidence type="ECO:0000313" key="1">
    <source>
        <dbReference type="EMBL" id="NJC33902.1"/>
    </source>
</evidence>
<dbReference type="RefSeq" id="WP_167953827.1">
    <property type="nucleotide sequence ID" value="NZ_JAATJE010000001.1"/>
</dbReference>
<sequence length="103" mass="11794">MSIERIDRAWIKAHGGSTLELHLNMGREHRLTRRVVDRRTSQPIGLAFTDVSRRRTARSPATASRHWHVETIAEPLSDLDEALDLLDLVRRGDELADQERFAA</sequence>